<evidence type="ECO:0000313" key="18">
    <source>
        <dbReference type="EMBL" id="TFJ84939.1"/>
    </source>
</evidence>
<keyword evidence="7" id="KW-0067">ATP-binding</keyword>
<keyword evidence="19" id="KW-1185">Reference proteome</keyword>
<keyword evidence="10" id="KW-0413">Isomerase</keyword>
<keyword evidence="8" id="KW-0238">DNA-binding</keyword>
<evidence type="ECO:0000256" key="6">
    <source>
        <dbReference type="ARBA" id="ARBA00022806"/>
    </source>
</evidence>
<dbReference type="AlphaFoldDB" id="A0A4D9D8K8"/>
<dbReference type="InterPro" id="IPR032438">
    <property type="entry name" value="ERCC3_RAD25_C"/>
</dbReference>
<protein>
    <recommendedName>
        <fullName evidence="13">DNA 3'-5' helicase</fullName>
        <ecNumber evidence="13">5.6.2.4</ecNumber>
    </recommendedName>
</protein>
<evidence type="ECO:0000256" key="12">
    <source>
        <dbReference type="ARBA" id="ARBA00034617"/>
    </source>
</evidence>
<dbReference type="EMBL" id="SDOX01000017">
    <property type="protein sequence ID" value="TFJ84939.1"/>
    <property type="molecule type" value="Genomic_DNA"/>
</dbReference>
<comment type="subcellular location">
    <subcellularLocation>
        <location evidence="1">Nucleus</location>
    </subcellularLocation>
</comment>
<evidence type="ECO:0000256" key="4">
    <source>
        <dbReference type="ARBA" id="ARBA00022763"/>
    </source>
</evidence>
<evidence type="ECO:0000256" key="5">
    <source>
        <dbReference type="ARBA" id="ARBA00022801"/>
    </source>
</evidence>
<dbReference type="GO" id="GO:0000112">
    <property type="term" value="C:nucleotide-excision repair factor 3 complex"/>
    <property type="evidence" value="ECO:0007669"/>
    <property type="project" value="TreeGrafter"/>
</dbReference>
<dbReference type="SMART" id="SM00490">
    <property type="entry name" value="HELICc"/>
    <property type="match status" value="1"/>
</dbReference>
<dbReference type="SMART" id="SM00487">
    <property type="entry name" value="DEXDc"/>
    <property type="match status" value="1"/>
</dbReference>
<evidence type="ECO:0000256" key="9">
    <source>
        <dbReference type="ARBA" id="ARBA00023204"/>
    </source>
</evidence>
<sequence>MFSSAGNGTAGVKRPRRTASSASLPGLGKNDGGSNHLPSAYGEEDENVQPFLDFSHLVLRKHHESKPLWVCPNLRIYLEAFSPLYKHAYDFLIAICEPVARPTYVHEYKLTSYSLYAAVAVNIHTEHILSTLARFSKNELPSEVVSFVRRSTETYGKAKLLLRDNEYFIEAESKEVARKLLRNEVIKSARVPLNSGGGVGGGGGGGGGEGDGDFLEGEAAREMSENVEFLLVGRDEEDGDDLGPEAMHGLAASKTAIFQIAKEKVRRVKEAALMMDPPYPLMEEYDFRKDAENKALPIMLKSATKVRTYQQKSLRMMFGNGRARSGIIVLPCGAGKTLTGVTAASTIQKGVIILCNTNVSAVQWKAQFRQFAAIEEKYLVKFTSREKTLLPPEEAVVLITTYSMLAYAGKRNEEVAMILNQIKGREWGLMILDEVHVAPASSFQRVLDVVSAHAKLGLTATLVREDNLIDSLNSMIGPKLYEANWMDLTEDGYLANVQCVEAWCPMTREFFEEYLSVPDKYEGRDQKKVREVLYLMNPNKIRVCEYLMRYHEERGDKIIVFSDSVYALSKYAQLFGRDAIYGGTKESDRERLLAAFRISSRVNTIFLSRVGDTSIDLPEANVIIQISSQFGSRRQEAQRLGRILRPKQTADEGFNAFFYTLVCTDTVEMRYSTKRQQYLVDQGYTYKVIPNLLEDAQKKCANDPKYLMSNLNPEQELRLLTQALMDANTYEEMEAAEGRVLQRAIQEGEEEDGGSDRGMVYGGAGVAAAGVRRTSGSMAALSGGQGMTYVDAIGGSRTGGDETGSDNEVQRTMLQIVTELDGFDPRGNIKVWERGWEGGGGDEGSLEGKVAGYSWRRSKGQGHGGQPEGNGRKGRRASS</sequence>
<keyword evidence="6" id="KW-0347">Helicase</keyword>
<dbReference type="Pfam" id="PF04851">
    <property type="entry name" value="ResIII"/>
    <property type="match status" value="1"/>
</dbReference>
<evidence type="ECO:0000259" key="16">
    <source>
        <dbReference type="PROSITE" id="PS51192"/>
    </source>
</evidence>
<dbReference type="InterPro" id="IPR006935">
    <property type="entry name" value="Helicase/UvrB_N"/>
</dbReference>
<evidence type="ECO:0000256" key="2">
    <source>
        <dbReference type="ARBA" id="ARBA00006637"/>
    </source>
</evidence>
<proteinExistence type="inferred from homology"/>
<dbReference type="InterPro" id="IPR032830">
    <property type="entry name" value="XPB/Ssl2_N"/>
</dbReference>
<dbReference type="InterPro" id="IPR001161">
    <property type="entry name" value="XPB/Ssl2"/>
</dbReference>
<dbReference type="PANTHER" id="PTHR11274:SF0">
    <property type="entry name" value="GENERAL TRANSCRIPTION AND DNA REPAIR FACTOR IIH HELICASE SUBUNIT XPB"/>
    <property type="match status" value="1"/>
</dbReference>
<keyword evidence="4" id="KW-0227">DNA damage</keyword>
<dbReference type="Pfam" id="PF16203">
    <property type="entry name" value="ERCC3_RAD25_C"/>
    <property type="match status" value="1"/>
</dbReference>
<dbReference type="PRINTS" id="PR00851">
    <property type="entry name" value="XRODRMPGMNTB"/>
</dbReference>
<feature type="domain" description="Helicase C-terminal" evidence="17">
    <location>
        <begin position="542"/>
        <end position="697"/>
    </location>
</feature>
<dbReference type="PROSITE" id="PS51194">
    <property type="entry name" value="HELICASE_CTER"/>
    <property type="match status" value="1"/>
</dbReference>
<keyword evidence="5" id="KW-0378">Hydrolase</keyword>
<dbReference type="GO" id="GO:0005675">
    <property type="term" value="C:transcription factor TFIIH holo complex"/>
    <property type="evidence" value="ECO:0007669"/>
    <property type="project" value="TreeGrafter"/>
</dbReference>
<feature type="region of interest" description="Disordered" evidence="15">
    <location>
        <begin position="834"/>
        <end position="879"/>
    </location>
</feature>
<accession>A0A4D9D8K8</accession>
<dbReference type="InterPro" id="IPR050615">
    <property type="entry name" value="ATP-dep_DNA_Helicase"/>
</dbReference>
<dbReference type="GO" id="GO:0097550">
    <property type="term" value="C:transcription preinitiation complex"/>
    <property type="evidence" value="ECO:0007669"/>
    <property type="project" value="TreeGrafter"/>
</dbReference>
<evidence type="ECO:0000256" key="14">
    <source>
        <dbReference type="ARBA" id="ARBA00048988"/>
    </source>
</evidence>
<keyword evidence="11" id="KW-0539">Nucleus</keyword>
<dbReference type="GO" id="GO:0006289">
    <property type="term" value="P:nucleotide-excision repair"/>
    <property type="evidence" value="ECO:0007669"/>
    <property type="project" value="InterPro"/>
</dbReference>
<dbReference type="GO" id="GO:0003677">
    <property type="term" value="F:DNA binding"/>
    <property type="evidence" value="ECO:0007669"/>
    <property type="project" value="UniProtKB-KW"/>
</dbReference>
<dbReference type="InterPro" id="IPR027417">
    <property type="entry name" value="P-loop_NTPase"/>
</dbReference>
<dbReference type="FunFam" id="3.40.50.300:FF:000077">
    <property type="entry name" value="Probable DNA repair helicase RAD25"/>
    <property type="match status" value="1"/>
</dbReference>
<evidence type="ECO:0000256" key="11">
    <source>
        <dbReference type="ARBA" id="ARBA00023242"/>
    </source>
</evidence>
<dbReference type="InterPro" id="IPR014001">
    <property type="entry name" value="Helicase_ATP-bd"/>
</dbReference>
<gene>
    <name evidence="18" type="ORF">NSK_003968</name>
</gene>
<evidence type="ECO:0000256" key="15">
    <source>
        <dbReference type="SAM" id="MobiDB-lite"/>
    </source>
</evidence>
<evidence type="ECO:0000256" key="3">
    <source>
        <dbReference type="ARBA" id="ARBA00022741"/>
    </source>
</evidence>
<dbReference type="CDD" id="cd18029">
    <property type="entry name" value="DEXHc_XPB"/>
    <property type="match status" value="1"/>
</dbReference>
<evidence type="ECO:0000256" key="1">
    <source>
        <dbReference type="ARBA" id="ARBA00004123"/>
    </source>
</evidence>
<dbReference type="FunFam" id="3.40.50.300:FF:000117">
    <property type="entry name" value="Putative DNA repair helicase rad25"/>
    <property type="match status" value="1"/>
</dbReference>
<comment type="caution">
    <text evidence="18">The sequence shown here is derived from an EMBL/GenBank/DDBJ whole genome shotgun (WGS) entry which is preliminary data.</text>
</comment>
<dbReference type="GO" id="GO:0005524">
    <property type="term" value="F:ATP binding"/>
    <property type="evidence" value="ECO:0007669"/>
    <property type="project" value="UniProtKB-KW"/>
</dbReference>
<comment type="catalytic activity">
    <reaction evidence="12">
        <text>Couples ATP hydrolysis with the unwinding of duplex DNA by translocating in the 3'-5' direction.</text>
        <dbReference type="EC" id="5.6.2.4"/>
    </reaction>
</comment>
<evidence type="ECO:0000256" key="10">
    <source>
        <dbReference type="ARBA" id="ARBA00023235"/>
    </source>
</evidence>
<dbReference type="PROSITE" id="PS51192">
    <property type="entry name" value="HELICASE_ATP_BIND_1"/>
    <property type="match status" value="1"/>
</dbReference>
<organism evidence="18 19">
    <name type="scientific">Nannochloropsis salina CCMP1776</name>
    <dbReference type="NCBI Taxonomy" id="1027361"/>
    <lineage>
        <taxon>Eukaryota</taxon>
        <taxon>Sar</taxon>
        <taxon>Stramenopiles</taxon>
        <taxon>Ochrophyta</taxon>
        <taxon>Eustigmatophyceae</taxon>
        <taxon>Eustigmatales</taxon>
        <taxon>Monodopsidaceae</taxon>
        <taxon>Microchloropsis</taxon>
        <taxon>Microchloropsis salina</taxon>
    </lineage>
</organism>
<keyword evidence="9" id="KW-0234">DNA repair</keyword>
<dbReference type="GO" id="GO:0043138">
    <property type="term" value="F:3'-5' DNA helicase activity"/>
    <property type="evidence" value="ECO:0007669"/>
    <property type="project" value="UniProtKB-EC"/>
</dbReference>
<evidence type="ECO:0000256" key="8">
    <source>
        <dbReference type="ARBA" id="ARBA00023125"/>
    </source>
</evidence>
<evidence type="ECO:0000256" key="13">
    <source>
        <dbReference type="ARBA" id="ARBA00034808"/>
    </source>
</evidence>
<dbReference type="Proteomes" id="UP000355283">
    <property type="component" value="Unassembled WGS sequence"/>
</dbReference>
<dbReference type="Gene3D" id="3.40.50.300">
    <property type="entry name" value="P-loop containing nucleotide triphosphate hydrolases"/>
    <property type="match status" value="2"/>
</dbReference>
<dbReference type="SUPFAM" id="SSF52540">
    <property type="entry name" value="P-loop containing nucleoside triphosphate hydrolases"/>
    <property type="match status" value="2"/>
</dbReference>
<dbReference type="Pfam" id="PF13625">
    <property type="entry name" value="Helicase_C_3"/>
    <property type="match status" value="1"/>
</dbReference>
<evidence type="ECO:0000313" key="19">
    <source>
        <dbReference type="Proteomes" id="UP000355283"/>
    </source>
</evidence>
<dbReference type="GO" id="GO:0016787">
    <property type="term" value="F:hydrolase activity"/>
    <property type="evidence" value="ECO:0007669"/>
    <property type="project" value="UniProtKB-KW"/>
</dbReference>
<dbReference type="PANTHER" id="PTHR11274">
    <property type="entry name" value="RAD25/XP-B DNA REPAIR HELICASE"/>
    <property type="match status" value="1"/>
</dbReference>
<comment type="similarity">
    <text evidence="2">Belongs to the helicase family. RAD25/XPB subfamily.</text>
</comment>
<dbReference type="NCBIfam" id="TIGR00603">
    <property type="entry name" value="rad25"/>
    <property type="match status" value="1"/>
</dbReference>
<keyword evidence="3" id="KW-0547">Nucleotide-binding</keyword>
<feature type="domain" description="Helicase ATP-binding" evidence="16">
    <location>
        <begin position="317"/>
        <end position="480"/>
    </location>
</feature>
<dbReference type="GO" id="GO:0006367">
    <property type="term" value="P:transcription initiation at RNA polymerase II promoter"/>
    <property type="evidence" value="ECO:0007669"/>
    <property type="project" value="InterPro"/>
</dbReference>
<comment type="catalytic activity">
    <reaction evidence="14">
        <text>ATP + H2O = ADP + phosphate + H(+)</text>
        <dbReference type="Rhea" id="RHEA:13065"/>
        <dbReference type="ChEBI" id="CHEBI:15377"/>
        <dbReference type="ChEBI" id="CHEBI:15378"/>
        <dbReference type="ChEBI" id="CHEBI:30616"/>
        <dbReference type="ChEBI" id="CHEBI:43474"/>
        <dbReference type="ChEBI" id="CHEBI:456216"/>
        <dbReference type="EC" id="5.6.2.4"/>
    </reaction>
</comment>
<evidence type="ECO:0000259" key="17">
    <source>
        <dbReference type="PROSITE" id="PS51194"/>
    </source>
</evidence>
<feature type="region of interest" description="Disordered" evidence="15">
    <location>
        <begin position="1"/>
        <end position="40"/>
    </location>
</feature>
<dbReference type="OrthoDB" id="10262986at2759"/>
<dbReference type="EC" id="5.6.2.4" evidence="13"/>
<evidence type="ECO:0000256" key="7">
    <source>
        <dbReference type="ARBA" id="ARBA00022840"/>
    </source>
</evidence>
<name>A0A4D9D8K8_9STRA</name>
<dbReference type="CDD" id="cd18789">
    <property type="entry name" value="SF2_C_XPB"/>
    <property type="match status" value="1"/>
</dbReference>
<dbReference type="InterPro" id="IPR001650">
    <property type="entry name" value="Helicase_C-like"/>
</dbReference>
<reference evidence="18 19" key="1">
    <citation type="submission" date="2019-01" db="EMBL/GenBank/DDBJ databases">
        <title>Nuclear Genome Assembly of the Microalgal Biofuel strain Nannochloropsis salina CCMP1776.</title>
        <authorList>
            <person name="Hovde B."/>
        </authorList>
    </citation>
    <scope>NUCLEOTIDE SEQUENCE [LARGE SCALE GENOMIC DNA]</scope>
    <source>
        <strain evidence="18 19">CCMP1776</strain>
    </source>
</reference>